<gene>
    <name evidence="4" type="ORF">KUF71_017449</name>
    <name evidence="3" type="ORF">KUF71_021643</name>
</gene>
<dbReference type="Gene3D" id="1.10.10.60">
    <property type="entry name" value="Homeodomain-like"/>
    <property type="match status" value="1"/>
</dbReference>
<proteinExistence type="predicted"/>
<dbReference type="PANTHER" id="PTHR47595:SF1">
    <property type="entry name" value="MYB_SANT-LIKE DNA-BINDING DOMAIN-CONTAINING PROTEIN"/>
    <property type="match status" value="1"/>
</dbReference>
<evidence type="ECO:0000259" key="2">
    <source>
        <dbReference type="Pfam" id="PF13837"/>
    </source>
</evidence>
<feature type="region of interest" description="Disordered" evidence="1">
    <location>
        <begin position="51"/>
        <end position="79"/>
    </location>
</feature>
<evidence type="ECO:0000313" key="4">
    <source>
        <dbReference type="EMBL" id="KAK3933188.1"/>
    </source>
</evidence>
<evidence type="ECO:0000313" key="3">
    <source>
        <dbReference type="EMBL" id="KAK3912073.1"/>
    </source>
</evidence>
<dbReference type="AlphaFoldDB" id="A0AAE1H066"/>
<protein>
    <submittedName>
        <fullName evidence="3">Trihelix transcription factor GT-2</fullName>
    </submittedName>
</protein>
<name>A0AAE1H066_9NEOP</name>
<keyword evidence="5" id="KW-1185">Reference proteome</keyword>
<sequence>MENRQDFVSVEFQDPINGRSVTVQLSPADAENVKNDLAFAQRIMELAFATEDSKKQVEQHNGQQATTSNSSGSSSSNQSLSETDDSSCFKWSHAAILLLVDTFKIYESDLVGGKISQKKVWERIAANLCEYGHNVTGPQCMSKFNGMKRTFKAISDHNSKSGNNPRTWPYFELMQSLLGERPFMEPLALASSSGASVRLRQPSESSSLEGSSEFSDATPRKRKRNSVAMSDLAAAIMESRKIAEEGKNKRHQEKLSRTDALLTKLDLLLEKF</sequence>
<dbReference type="PANTHER" id="PTHR47595">
    <property type="entry name" value="HEAT SHOCK 70 KDA PROTEIN 14"/>
    <property type="match status" value="1"/>
</dbReference>
<evidence type="ECO:0000313" key="5">
    <source>
        <dbReference type="Proteomes" id="UP001219518"/>
    </source>
</evidence>
<dbReference type="Proteomes" id="UP001219518">
    <property type="component" value="Unassembled WGS sequence"/>
</dbReference>
<dbReference type="Pfam" id="PF13837">
    <property type="entry name" value="Myb_DNA-bind_4"/>
    <property type="match status" value="1"/>
</dbReference>
<feature type="domain" description="Myb/SANT-like DNA-binding" evidence="2">
    <location>
        <begin position="90"/>
        <end position="177"/>
    </location>
</feature>
<reference evidence="3" key="1">
    <citation type="submission" date="2021-07" db="EMBL/GenBank/DDBJ databases">
        <authorList>
            <person name="Catto M.A."/>
            <person name="Jacobson A."/>
            <person name="Kennedy G."/>
            <person name="Labadie P."/>
            <person name="Hunt B.G."/>
            <person name="Srinivasan R."/>
        </authorList>
    </citation>
    <scope>NUCLEOTIDE SEQUENCE</scope>
    <source>
        <strain evidence="3">PL_HMW_Pooled</strain>
        <tissue evidence="3">Head</tissue>
    </source>
</reference>
<reference evidence="3" key="2">
    <citation type="journal article" date="2023" name="BMC Genomics">
        <title>Pest status, molecular evolution, and epigenetic factors derived from the genome assembly of Frankliniella fusca, a thysanopteran phytovirus vector.</title>
        <authorList>
            <person name="Catto M.A."/>
            <person name="Labadie P.E."/>
            <person name="Jacobson A.L."/>
            <person name="Kennedy G.G."/>
            <person name="Srinivasan R."/>
            <person name="Hunt B.G."/>
        </authorList>
    </citation>
    <scope>NUCLEOTIDE SEQUENCE</scope>
    <source>
        <strain evidence="3">PL_HMW_Pooled</strain>
    </source>
</reference>
<feature type="compositionally biased region" description="Low complexity" evidence="1">
    <location>
        <begin position="67"/>
        <end position="79"/>
    </location>
</feature>
<accession>A0AAE1H066</accession>
<dbReference type="EMBL" id="JAHWGI010001443">
    <property type="protein sequence ID" value="KAK3933188.1"/>
    <property type="molecule type" value="Genomic_DNA"/>
</dbReference>
<dbReference type="EMBL" id="JAHWGI010000289">
    <property type="protein sequence ID" value="KAK3912073.1"/>
    <property type="molecule type" value="Genomic_DNA"/>
</dbReference>
<comment type="caution">
    <text evidence="3">The sequence shown here is derived from an EMBL/GenBank/DDBJ whole genome shotgun (WGS) entry which is preliminary data.</text>
</comment>
<organism evidence="3 5">
    <name type="scientific">Frankliniella fusca</name>
    <dbReference type="NCBI Taxonomy" id="407009"/>
    <lineage>
        <taxon>Eukaryota</taxon>
        <taxon>Metazoa</taxon>
        <taxon>Ecdysozoa</taxon>
        <taxon>Arthropoda</taxon>
        <taxon>Hexapoda</taxon>
        <taxon>Insecta</taxon>
        <taxon>Pterygota</taxon>
        <taxon>Neoptera</taxon>
        <taxon>Paraneoptera</taxon>
        <taxon>Thysanoptera</taxon>
        <taxon>Terebrantia</taxon>
        <taxon>Thripoidea</taxon>
        <taxon>Thripidae</taxon>
        <taxon>Frankliniella</taxon>
    </lineage>
</organism>
<feature type="compositionally biased region" description="Low complexity" evidence="1">
    <location>
        <begin position="203"/>
        <end position="215"/>
    </location>
</feature>
<feature type="region of interest" description="Disordered" evidence="1">
    <location>
        <begin position="200"/>
        <end position="227"/>
    </location>
</feature>
<dbReference type="InterPro" id="IPR044822">
    <property type="entry name" value="Myb_DNA-bind_4"/>
</dbReference>
<evidence type="ECO:0000256" key="1">
    <source>
        <dbReference type="SAM" id="MobiDB-lite"/>
    </source>
</evidence>